<name>A0A0S4QKR4_9ACTN</name>
<keyword evidence="4" id="KW-0460">Magnesium</keyword>
<evidence type="ECO:0000256" key="4">
    <source>
        <dbReference type="ARBA" id="ARBA00022842"/>
    </source>
</evidence>
<dbReference type="InterPro" id="IPR000086">
    <property type="entry name" value="NUDIX_hydrolase_dom"/>
</dbReference>
<dbReference type="AlphaFoldDB" id="A0A0S4QKR4"/>
<gene>
    <name evidence="7" type="ORF">Ga0074812_10582</name>
</gene>
<dbReference type="PRINTS" id="PR00502">
    <property type="entry name" value="NUDIXFAMILY"/>
</dbReference>
<dbReference type="PROSITE" id="PS00893">
    <property type="entry name" value="NUDIX_BOX"/>
    <property type="match status" value="1"/>
</dbReference>
<reference evidence="8" key="1">
    <citation type="submission" date="2015-11" db="EMBL/GenBank/DDBJ databases">
        <authorList>
            <person name="Varghese N."/>
        </authorList>
    </citation>
    <scope>NUCLEOTIDE SEQUENCE [LARGE SCALE GENOMIC DNA]</scope>
    <source>
        <strain evidence="8">DSM 45899</strain>
    </source>
</reference>
<evidence type="ECO:0000256" key="2">
    <source>
        <dbReference type="ARBA" id="ARBA00005582"/>
    </source>
</evidence>
<dbReference type="InterPro" id="IPR020084">
    <property type="entry name" value="NUDIX_hydrolase_CS"/>
</dbReference>
<proteinExistence type="inferred from homology"/>
<accession>A0A0S4QKR4</accession>
<dbReference type="SUPFAM" id="SSF55811">
    <property type="entry name" value="Nudix"/>
    <property type="match status" value="1"/>
</dbReference>
<evidence type="ECO:0000256" key="3">
    <source>
        <dbReference type="ARBA" id="ARBA00022801"/>
    </source>
</evidence>
<dbReference type="PANTHER" id="PTHR43046">
    <property type="entry name" value="GDP-MANNOSE MANNOSYL HYDROLASE"/>
    <property type="match status" value="1"/>
</dbReference>
<comment type="cofactor">
    <cofactor evidence="1">
        <name>Mg(2+)</name>
        <dbReference type="ChEBI" id="CHEBI:18420"/>
    </cofactor>
</comment>
<keyword evidence="3 5" id="KW-0378">Hydrolase</keyword>
<comment type="similarity">
    <text evidence="2 5">Belongs to the Nudix hydrolase family.</text>
</comment>
<dbReference type="PANTHER" id="PTHR43046:SF12">
    <property type="entry name" value="GDP-MANNOSE MANNOSYL HYDROLASE"/>
    <property type="match status" value="1"/>
</dbReference>
<evidence type="ECO:0000313" key="8">
    <source>
        <dbReference type="Proteomes" id="UP000198802"/>
    </source>
</evidence>
<organism evidence="7 8">
    <name type="scientific">Parafrankia irregularis</name>
    <dbReference type="NCBI Taxonomy" id="795642"/>
    <lineage>
        <taxon>Bacteria</taxon>
        <taxon>Bacillati</taxon>
        <taxon>Actinomycetota</taxon>
        <taxon>Actinomycetes</taxon>
        <taxon>Frankiales</taxon>
        <taxon>Frankiaceae</taxon>
        <taxon>Parafrankia</taxon>
    </lineage>
</organism>
<keyword evidence="8" id="KW-1185">Reference proteome</keyword>
<dbReference type="EMBL" id="FAOZ01000005">
    <property type="protein sequence ID" value="CUU55432.1"/>
    <property type="molecule type" value="Genomic_DNA"/>
</dbReference>
<evidence type="ECO:0000313" key="7">
    <source>
        <dbReference type="EMBL" id="CUU55432.1"/>
    </source>
</evidence>
<dbReference type="Gene3D" id="3.90.79.10">
    <property type="entry name" value="Nucleoside Triphosphate Pyrophosphohydrolase"/>
    <property type="match status" value="1"/>
</dbReference>
<sequence length="124" mass="13903">MAVLTRAGRVLVIERGPRTERSGYWAPPSGRIEPGESQEEALVREVKEEVGLTVTPSAKVWECDTDDGTFRLHWWTAPAETGDLLLDPDEVSAARWVTPAEFLDLEPTFRGDHPFFTQVLPDLL</sequence>
<protein>
    <submittedName>
        <fullName evidence="7">8-oxo-dGTP diphosphatase</fullName>
    </submittedName>
</protein>
<evidence type="ECO:0000256" key="5">
    <source>
        <dbReference type="RuleBase" id="RU003476"/>
    </source>
</evidence>
<feature type="domain" description="Nudix hydrolase" evidence="6">
    <location>
        <begin position="1"/>
        <end position="121"/>
    </location>
</feature>
<dbReference type="PROSITE" id="PS51462">
    <property type="entry name" value="NUDIX"/>
    <property type="match status" value="1"/>
</dbReference>
<dbReference type="InterPro" id="IPR015797">
    <property type="entry name" value="NUDIX_hydrolase-like_dom_sf"/>
</dbReference>
<evidence type="ECO:0000259" key="6">
    <source>
        <dbReference type="PROSITE" id="PS51462"/>
    </source>
</evidence>
<evidence type="ECO:0000256" key="1">
    <source>
        <dbReference type="ARBA" id="ARBA00001946"/>
    </source>
</evidence>
<dbReference type="GO" id="GO:0016787">
    <property type="term" value="F:hydrolase activity"/>
    <property type="evidence" value="ECO:0007669"/>
    <property type="project" value="UniProtKB-KW"/>
</dbReference>
<dbReference type="Pfam" id="PF00293">
    <property type="entry name" value="NUDIX"/>
    <property type="match status" value="1"/>
</dbReference>
<dbReference type="InterPro" id="IPR020476">
    <property type="entry name" value="Nudix_hydrolase"/>
</dbReference>
<dbReference type="Proteomes" id="UP000198802">
    <property type="component" value="Unassembled WGS sequence"/>
</dbReference>